<evidence type="ECO:0000313" key="2">
    <source>
        <dbReference type="Proteomes" id="UP000504603"/>
    </source>
</evidence>
<dbReference type="InterPro" id="IPR055301">
    <property type="entry name" value="Lea14-like_2"/>
</dbReference>
<evidence type="ECO:0000313" key="3">
    <source>
        <dbReference type="RefSeq" id="XP_022147195.1"/>
    </source>
</evidence>
<dbReference type="GeneID" id="111016205"/>
<dbReference type="SUPFAM" id="SSF117070">
    <property type="entry name" value="LEA14-like"/>
    <property type="match status" value="1"/>
</dbReference>
<protein>
    <submittedName>
        <fullName evidence="3">Late embryogenesis abundant protein At1g64065</fullName>
    </submittedName>
</protein>
<dbReference type="Proteomes" id="UP000504603">
    <property type="component" value="Unplaced"/>
</dbReference>
<accession>A0A6J1CZG8</accession>
<reference evidence="3" key="1">
    <citation type="submission" date="2025-08" db="UniProtKB">
        <authorList>
            <consortium name="RefSeq"/>
        </authorList>
    </citation>
    <scope>IDENTIFICATION</scope>
    <source>
        <strain evidence="3">OHB3-1</strain>
    </source>
</reference>
<dbReference type="OrthoDB" id="764273at2759"/>
<name>A0A6J1CZG8_MOMCH</name>
<evidence type="ECO:0000259" key="1">
    <source>
        <dbReference type="Pfam" id="PF03168"/>
    </source>
</evidence>
<feature type="domain" description="Late embryogenesis abundant protein LEA-2 subgroup" evidence="1">
    <location>
        <begin position="25"/>
        <end position="119"/>
    </location>
</feature>
<keyword evidence="2" id="KW-1185">Reference proteome</keyword>
<organism evidence="2 3">
    <name type="scientific">Momordica charantia</name>
    <name type="common">Bitter gourd</name>
    <name type="synonym">Balsam pear</name>
    <dbReference type="NCBI Taxonomy" id="3673"/>
    <lineage>
        <taxon>Eukaryota</taxon>
        <taxon>Viridiplantae</taxon>
        <taxon>Streptophyta</taxon>
        <taxon>Embryophyta</taxon>
        <taxon>Tracheophyta</taxon>
        <taxon>Spermatophyta</taxon>
        <taxon>Magnoliopsida</taxon>
        <taxon>eudicotyledons</taxon>
        <taxon>Gunneridae</taxon>
        <taxon>Pentapetalae</taxon>
        <taxon>rosids</taxon>
        <taxon>fabids</taxon>
        <taxon>Cucurbitales</taxon>
        <taxon>Cucurbitaceae</taxon>
        <taxon>Momordiceae</taxon>
        <taxon>Momordica</taxon>
    </lineage>
</organism>
<sequence length="141" mass="15379">MNGISLAGAIPEPGSKSTVSLTADVSVKNPNTAMFKYSNTTTTLYIGETVVGEARGPSGQARPHRTARMNITVNIIAELLLSNINVSAGTLQLRSFSRIPGRVKMLHFIRKHIVVKMNCTVVINVLSRSIEDQKCMKRVKL</sequence>
<dbReference type="PANTHER" id="PTHR31852">
    <property type="entry name" value="LATE EMBRYOGENESIS ABUNDANT (LEA) HYDROXYPROLINE-RICH GLYCOPROTEIN FAMILY"/>
    <property type="match status" value="1"/>
</dbReference>
<proteinExistence type="predicted"/>
<gene>
    <name evidence="3" type="primary">LOC111016205</name>
</gene>
<dbReference type="RefSeq" id="XP_022147195.1">
    <property type="nucleotide sequence ID" value="XM_022291503.1"/>
</dbReference>
<dbReference type="InterPro" id="IPR004864">
    <property type="entry name" value="LEA_2"/>
</dbReference>
<dbReference type="Gene3D" id="2.60.40.1820">
    <property type="match status" value="1"/>
</dbReference>
<dbReference type="KEGG" id="mcha:111016205"/>
<dbReference type="Pfam" id="PF03168">
    <property type="entry name" value="LEA_2"/>
    <property type="match status" value="1"/>
</dbReference>
<dbReference type="AlphaFoldDB" id="A0A6J1CZG8"/>